<dbReference type="CDD" id="cd12107">
    <property type="entry name" value="Hemerythrin"/>
    <property type="match status" value="1"/>
</dbReference>
<dbReference type="PANTHER" id="PTHR37164:SF1">
    <property type="entry name" value="BACTERIOHEMERYTHRIN"/>
    <property type="match status" value="1"/>
</dbReference>
<gene>
    <name evidence="5" type="ORF">B0F88_109191</name>
</gene>
<organism evidence="5 6">
    <name type="scientific">Methylobacter tundripaludum</name>
    <dbReference type="NCBI Taxonomy" id="173365"/>
    <lineage>
        <taxon>Bacteria</taxon>
        <taxon>Pseudomonadati</taxon>
        <taxon>Pseudomonadota</taxon>
        <taxon>Gammaproteobacteria</taxon>
        <taxon>Methylococcales</taxon>
        <taxon>Methylococcaceae</taxon>
        <taxon>Methylobacter</taxon>
    </lineage>
</organism>
<dbReference type="InterPro" id="IPR050669">
    <property type="entry name" value="Hemerythrin"/>
</dbReference>
<keyword evidence="2" id="KW-0479">Metal-binding</keyword>
<reference evidence="5 6" key="1">
    <citation type="submission" date="2018-02" db="EMBL/GenBank/DDBJ databases">
        <title>Subsurface microbial communities from deep shales in Ohio and West Virginia, USA.</title>
        <authorList>
            <person name="Wrighton K."/>
        </authorList>
    </citation>
    <scope>NUCLEOTIDE SEQUENCE [LARGE SCALE GENOMIC DNA]</scope>
    <source>
        <strain evidence="5 6">OWC-G53F</strain>
    </source>
</reference>
<dbReference type="Proteomes" id="UP000238071">
    <property type="component" value="Unassembled WGS sequence"/>
</dbReference>
<evidence type="ECO:0000313" key="5">
    <source>
        <dbReference type="EMBL" id="PPK70089.1"/>
    </source>
</evidence>
<comment type="caution">
    <text evidence="5">The sequence shown here is derived from an EMBL/GenBank/DDBJ whole genome shotgun (WGS) entry which is preliminary data.</text>
</comment>
<keyword evidence="6" id="KW-1185">Reference proteome</keyword>
<keyword evidence="3" id="KW-0408">Iron</keyword>
<dbReference type="NCBIfam" id="TIGR02481">
    <property type="entry name" value="hemeryth_dom"/>
    <property type="match status" value="1"/>
</dbReference>
<evidence type="ECO:0000313" key="6">
    <source>
        <dbReference type="Proteomes" id="UP000238071"/>
    </source>
</evidence>
<name>A0A2S6GXY9_9GAMM</name>
<dbReference type="RefSeq" id="WP_104424247.1">
    <property type="nucleotide sequence ID" value="NZ_PTIY01000009.1"/>
</dbReference>
<dbReference type="InterPro" id="IPR012827">
    <property type="entry name" value="Hemerythrin_metal-bd"/>
</dbReference>
<dbReference type="InterPro" id="IPR012312">
    <property type="entry name" value="Hemerythrin-like"/>
</dbReference>
<evidence type="ECO:0000256" key="2">
    <source>
        <dbReference type="ARBA" id="ARBA00022723"/>
    </source>
</evidence>
<dbReference type="PANTHER" id="PTHR37164">
    <property type="entry name" value="BACTERIOHEMERYTHRIN"/>
    <property type="match status" value="1"/>
</dbReference>
<dbReference type="OrthoDB" id="1122424at2"/>
<feature type="domain" description="Hemerythrin-like" evidence="4">
    <location>
        <begin position="16"/>
        <end position="135"/>
    </location>
</feature>
<accession>A0A2S6GXY9</accession>
<evidence type="ECO:0000256" key="1">
    <source>
        <dbReference type="ARBA" id="ARBA00010587"/>
    </source>
</evidence>
<dbReference type="AlphaFoldDB" id="A0A2S6GXY9"/>
<evidence type="ECO:0000256" key="3">
    <source>
        <dbReference type="ARBA" id="ARBA00023004"/>
    </source>
</evidence>
<comment type="similarity">
    <text evidence="1">Belongs to the hemerythrin family.</text>
</comment>
<dbReference type="Pfam" id="PF01814">
    <property type="entry name" value="Hemerythrin"/>
    <property type="match status" value="1"/>
</dbReference>
<protein>
    <submittedName>
        <fullName evidence="5">Hemerythrin</fullName>
    </submittedName>
</protein>
<sequence>MPIRWDSRLSVGNIYIDIEHKLIISLINALEAALRHPDEKDSLKFFIDQLHESAKDHFVNEEKLQRRFMFPFYEENKDGHQRLMAELDVIKNIIYRFVENADTTTEEAKETSVKVNGLMRNWFVDHIVKSDMKMKGFMDNAA</sequence>
<dbReference type="InterPro" id="IPR035938">
    <property type="entry name" value="Hemerythrin-like_sf"/>
</dbReference>
<dbReference type="GO" id="GO:0046872">
    <property type="term" value="F:metal ion binding"/>
    <property type="evidence" value="ECO:0007669"/>
    <property type="project" value="UniProtKB-KW"/>
</dbReference>
<dbReference type="EMBL" id="PTIY01000009">
    <property type="protein sequence ID" value="PPK70089.1"/>
    <property type="molecule type" value="Genomic_DNA"/>
</dbReference>
<dbReference type="SUPFAM" id="SSF47188">
    <property type="entry name" value="Hemerythrin-like"/>
    <property type="match status" value="1"/>
</dbReference>
<evidence type="ECO:0000259" key="4">
    <source>
        <dbReference type="Pfam" id="PF01814"/>
    </source>
</evidence>
<proteinExistence type="inferred from homology"/>
<dbReference type="Gene3D" id="1.20.120.50">
    <property type="entry name" value="Hemerythrin-like"/>
    <property type="match status" value="1"/>
</dbReference>